<dbReference type="InterPro" id="IPR011006">
    <property type="entry name" value="CheY-like_superfamily"/>
</dbReference>
<dbReference type="SMART" id="SM00850">
    <property type="entry name" value="LytTR"/>
    <property type="match status" value="1"/>
</dbReference>
<feature type="modified residue" description="4-aspartylphosphate" evidence="5">
    <location>
        <position position="61"/>
    </location>
</feature>
<dbReference type="GO" id="GO:0003677">
    <property type="term" value="F:DNA binding"/>
    <property type="evidence" value="ECO:0007669"/>
    <property type="project" value="InterPro"/>
</dbReference>
<dbReference type="AlphaFoldDB" id="A0A231QY63"/>
<proteinExistence type="predicted"/>
<comment type="caution">
    <text evidence="8">The sequence shown here is derived from an EMBL/GenBank/DDBJ whole genome shotgun (WGS) entry which is preliminary data.</text>
</comment>
<protein>
    <recommendedName>
        <fullName evidence="10">Two-component system response regulator</fullName>
    </recommendedName>
</protein>
<keyword evidence="1" id="KW-0963">Cytoplasm</keyword>
<evidence type="ECO:0000256" key="5">
    <source>
        <dbReference type="PROSITE-ProRule" id="PRU00169"/>
    </source>
</evidence>
<dbReference type="PANTHER" id="PTHR37299:SF3">
    <property type="entry name" value="STAGE 0 SPORULATION PROTEIN A HOMOLOG"/>
    <property type="match status" value="1"/>
</dbReference>
<gene>
    <name evidence="8" type="ORF">AYP69_08480</name>
</gene>
<reference evidence="8 9" key="1">
    <citation type="submission" date="2016-03" db="EMBL/GenBank/DDBJ databases">
        <title>Sequencing of Lactobacillus Species from Commercial Turkeys.</title>
        <authorList>
            <person name="Johnson T.J."/>
            <person name="Youmans B.P."/>
            <person name="Case K.A."/>
        </authorList>
    </citation>
    <scope>NUCLEOTIDE SEQUENCE [LARGE SCALE GENOMIC DNA]</scope>
    <source>
        <strain evidence="8 9">UMNLA1</strain>
    </source>
</reference>
<dbReference type="InterPro" id="IPR007492">
    <property type="entry name" value="LytTR_DNA-bd_dom"/>
</dbReference>
<evidence type="ECO:0000313" key="9">
    <source>
        <dbReference type="Proteomes" id="UP000215261"/>
    </source>
</evidence>
<keyword evidence="2" id="KW-0902">Two-component regulatory system</keyword>
<name>A0A231QY63_9LACO</name>
<dbReference type="SUPFAM" id="SSF52172">
    <property type="entry name" value="CheY-like"/>
    <property type="match status" value="1"/>
</dbReference>
<evidence type="ECO:0000259" key="7">
    <source>
        <dbReference type="PROSITE" id="PS50930"/>
    </source>
</evidence>
<keyword evidence="5" id="KW-0597">Phosphoprotein</keyword>
<evidence type="ECO:0000259" key="6">
    <source>
        <dbReference type="PROSITE" id="PS50110"/>
    </source>
</evidence>
<dbReference type="InterPro" id="IPR046947">
    <property type="entry name" value="LytR-like"/>
</dbReference>
<evidence type="ECO:0008006" key="10">
    <source>
        <dbReference type="Google" id="ProtNLM"/>
    </source>
</evidence>
<feature type="domain" description="HTH LytTR-type" evidence="7">
    <location>
        <begin position="146"/>
        <end position="250"/>
    </location>
</feature>
<dbReference type="InterPro" id="IPR001789">
    <property type="entry name" value="Sig_transdc_resp-reg_receiver"/>
</dbReference>
<dbReference type="PROSITE" id="PS50110">
    <property type="entry name" value="RESPONSE_REGULATORY"/>
    <property type="match status" value="1"/>
</dbReference>
<evidence type="ECO:0000313" key="8">
    <source>
        <dbReference type="EMBL" id="OXS38640.1"/>
    </source>
</evidence>
<organism evidence="8 9">
    <name type="scientific">Ligilactobacillus agilis</name>
    <dbReference type="NCBI Taxonomy" id="1601"/>
    <lineage>
        <taxon>Bacteria</taxon>
        <taxon>Bacillati</taxon>
        <taxon>Bacillota</taxon>
        <taxon>Bacilli</taxon>
        <taxon>Lactobacillales</taxon>
        <taxon>Lactobacillaceae</taxon>
        <taxon>Ligilactobacillus</taxon>
    </lineage>
</organism>
<dbReference type="RefSeq" id="WP_050611535.1">
    <property type="nucleotide sequence ID" value="NZ_BLAS01000044.1"/>
</dbReference>
<dbReference type="Pfam" id="PF04397">
    <property type="entry name" value="LytTR"/>
    <property type="match status" value="1"/>
</dbReference>
<accession>A0A231QY63</accession>
<dbReference type="Gene3D" id="2.40.50.1020">
    <property type="entry name" value="LytTr DNA-binding domain"/>
    <property type="match status" value="1"/>
</dbReference>
<sequence>MLKVIVVDDQTEILEQVATGIEAYVKFENLDVNLALATGDPQAVLTYVRENPNDKYLFFLDIDLATESYTGIDLASELRKLLPYEAIVFLTSHEELSLIVLEHRVLPLDYIVKQSDFTKVMKAVKIDLQRTLELIGQESKINKSYFTYVKRGRHYRIATTDIYYFEAMPGSPHLISLYANNKRLNIRRSLSQIEEQLNADFYRCHRGYLINLARVVALDAAEKMVYFDEEQTIACPVATRRLRDLKRKLT</sequence>
<dbReference type="PROSITE" id="PS50930">
    <property type="entry name" value="HTH_LYTTR"/>
    <property type="match status" value="1"/>
</dbReference>
<dbReference type="Pfam" id="PF00072">
    <property type="entry name" value="Response_reg"/>
    <property type="match status" value="1"/>
</dbReference>
<dbReference type="EMBL" id="LUGO01000070">
    <property type="protein sequence ID" value="OXS38640.1"/>
    <property type="molecule type" value="Genomic_DNA"/>
</dbReference>
<dbReference type="PANTHER" id="PTHR37299">
    <property type="entry name" value="TRANSCRIPTIONAL REGULATOR-RELATED"/>
    <property type="match status" value="1"/>
</dbReference>
<evidence type="ECO:0000256" key="2">
    <source>
        <dbReference type="ARBA" id="ARBA00023012"/>
    </source>
</evidence>
<comment type="function">
    <text evidence="4">Required for high-level post-exponential phase expression of a series of secreted proteins.</text>
</comment>
<evidence type="ECO:0000256" key="3">
    <source>
        <dbReference type="ARBA" id="ARBA00023159"/>
    </source>
</evidence>
<dbReference type="Proteomes" id="UP000215261">
    <property type="component" value="Unassembled WGS sequence"/>
</dbReference>
<dbReference type="GO" id="GO:0000156">
    <property type="term" value="F:phosphorelay response regulator activity"/>
    <property type="evidence" value="ECO:0007669"/>
    <property type="project" value="InterPro"/>
</dbReference>
<feature type="domain" description="Response regulatory" evidence="6">
    <location>
        <begin position="3"/>
        <end position="128"/>
    </location>
</feature>
<dbReference type="SMART" id="SM00448">
    <property type="entry name" value="REC"/>
    <property type="match status" value="1"/>
</dbReference>
<keyword evidence="3" id="KW-0010">Activator</keyword>
<dbReference type="Gene3D" id="3.40.50.2300">
    <property type="match status" value="1"/>
</dbReference>
<evidence type="ECO:0000256" key="1">
    <source>
        <dbReference type="ARBA" id="ARBA00022490"/>
    </source>
</evidence>
<evidence type="ECO:0000256" key="4">
    <source>
        <dbReference type="ARBA" id="ARBA00037164"/>
    </source>
</evidence>